<dbReference type="EMBL" id="JRXE01000001">
    <property type="protein sequence ID" value="KOC92887.1"/>
    <property type="molecule type" value="Genomic_DNA"/>
</dbReference>
<accession>A0A0L7TIK3</accession>
<dbReference type="Proteomes" id="UP000037088">
    <property type="component" value="Unassembled WGS sequence"/>
</dbReference>
<proteinExistence type="predicted"/>
<dbReference type="EMBL" id="JRXF01000001">
    <property type="protein sequence ID" value="KOC95197.1"/>
    <property type="molecule type" value="Genomic_DNA"/>
</dbReference>
<comment type="caution">
    <text evidence="2">The sequence shown here is derived from an EMBL/GenBank/DDBJ whole genome shotgun (WGS) entry which is preliminary data.</text>
</comment>
<reference evidence="3 4" key="1">
    <citation type="journal article" date="2015" name="Int. J. Syst. Evol. Microbiol.">
        <title>Erwinia iniecta sp. nov., isolated from Russian wheat aphids (Diuraphis noxia).</title>
        <authorList>
            <person name="Campillo T."/>
            <person name="Luna E."/>
            <person name="Portier P."/>
            <person name="Fischer-Le Saux M."/>
            <person name="Lapitan N."/>
            <person name="Tisserat N.A."/>
            <person name="Leach J.E."/>
        </authorList>
    </citation>
    <scope>NUCLEOTIDE SEQUENCE [LARGE SCALE GENOMIC DNA]</scope>
    <source>
        <strain evidence="1 4">B120</strain>
        <strain evidence="2 3">B149</strain>
    </source>
</reference>
<sequence>MTENSGMVRQVMHCLRCLAITKDEKKRKKNISARRMGAAQIYTHQMFRALKSVIHYSCG</sequence>
<name>A0A0L7TIK3_9GAMM</name>
<dbReference type="Proteomes" id="UP000036851">
    <property type="component" value="Unassembled WGS sequence"/>
</dbReference>
<keyword evidence="4" id="KW-1185">Reference proteome</keyword>
<evidence type="ECO:0000313" key="1">
    <source>
        <dbReference type="EMBL" id="KOC92887.1"/>
    </source>
</evidence>
<dbReference type="AlphaFoldDB" id="A0A0L7TIK3"/>
<organism evidence="2 3">
    <name type="scientific">Winslowiella iniecta</name>
    <dbReference type="NCBI Taxonomy" id="1560201"/>
    <lineage>
        <taxon>Bacteria</taxon>
        <taxon>Pseudomonadati</taxon>
        <taxon>Pseudomonadota</taxon>
        <taxon>Gammaproteobacteria</taxon>
        <taxon>Enterobacterales</taxon>
        <taxon>Erwiniaceae</taxon>
        <taxon>Winslowiella</taxon>
    </lineage>
</organism>
<gene>
    <name evidence="1" type="ORF">NG42_00850</name>
    <name evidence="2" type="ORF">NG43_00320</name>
</gene>
<evidence type="ECO:0000313" key="3">
    <source>
        <dbReference type="Proteomes" id="UP000036851"/>
    </source>
</evidence>
<dbReference type="PATRIC" id="fig|1560201.3.peg.184"/>
<evidence type="ECO:0000313" key="4">
    <source>
        <dbReference type="Proteomes" id="UP000037088"/>
    </source>
</evidence>
<evidence type="ECO:0000313" key="2">
    <source>
        <dbReference type="EMBL" id="KOC95197.1"/>
    </source>
</evidence>
<protein>
    <submittedName>
        <fullName evidence="2">Uncharacterized protein</fullName>
    </submittedName>
</protein>